<reference evidence="1" key="1">
    <citation type="journal article" date="2020" name="Stud. Mycol.">
        <title>101 Dothideomycetes genomes: a test case for predicting lifestyles and emergence of pathogens.</title>
        <authorList>
            <person name="Haridas S."/>
            <person name="Albert R."/>
            <person name="Binder M."/>
            <person name="Bloem J."/>
            <person name="Labutti K."/>
            <person name="Salamov A."/>
            <person name="Andreopoulos B."/>
            <person name="Baker S."/>
            <person name="Barry K."/>
            <person name="Bills G."/>
            <person name="Bluhm B."/>
            <person name="Cannon C."/>
            <person name="Castanera R."/>
            <person name="Culley D."/>
            <person name="Daum C."/>
            <person name="Ezra D."/>
            <person name="Gonzalez J."/>
            <person name="Henrissat B."/>
            <person name="Kuo A."/>
            <person name="Liang C."/>
            <person name="Lipzen A."/>
            <person name="Lutzoni F."/>
            <person name="Magnuson J."/>
            <person name="Mondo S."/>
            <person name="Nolan M."/>
            <person name="Ohm R."/>
            <person name="Pangilinan J."/>
            <person name="Park H.-J."/>
            <person name="Ramirez L."/>
            <person name="Alfaro M."/>
            <person name="Sun H."/>
            <person name="Tritt A."/>
            <person name="Yoshinaga Y."/>
            <person name="Zwiers L.-H."/>
            <person name="Turgeon B."/>
            <person name="Goodwin S."/>
            <person name="Spatafora J."/>
            <person name="Crous P."/>
            <person name="Grigoriev I."/>
        </authorList>
    </citation>
    <scope>NUCLEOTIDE SEQUENCE</scope>
    <source>
        <strain evidence="1">CBS 525.71</strain>
    </source>
</reference>
<evidence type="ECO:0000313" key="1">
    <source>
        <dbReference type="EMBL" id="KAF2625252.1"/>
    </source>
</evidence>
<protein>
    <submittedName>
        <fullName evidence="1">Uncharacterized protein</fullName>
    </submittedName>
</protein>
<keyword evidence="2" id="KW-1185">Reference proteome</keyword>
<evidence type="ECO:0000313" key="2">
    <source>
        <dbReference type="Proteomes" id="UP000799754"/>
    </source>
</evidence>
<accession>A0ACB6RWI6</accession>
<comment type="caution">
    <text evidence="1">The sequence shown here is derived from an EMBL/GenBank/DDBJ whole genome shotgun (WGS) entry which is preliminary data.</text>
</comment>
<proteinExistence type="predicted"/>
<gene>
    <name evidence="1" type="ORF">BU25DRAFT_423345</name>
</gene>
<dbReference type="Proteomes" id="UP000799754">
    <property type="component" value="Unassembled WGS sequence"/>
</dbReference>
<name>A0ACB6RWI6_9PLEO</name>
<sequence>MKQYLTNTRVSKSAPDKTPSLITHGPSSRRLSKMRASEHSQASQASSSSSTSRFRLSRIGSQASSAIRLNSAEAYPPSPPLPIPQAISSHDYPTPIDKVYMKGVTFDVNFNHVYTKGECLQPSQLCYAVRHKSTLSGGRALSKCLKSDAKAIINGTSHILSHIRKKHSIDPSTGSHIPSTPVNLPLSFFTAAAHVPGSSKSTSHMPWEADQFQNSVVDWTIMRDLSFGDVTCPSTRGLLTWNRINLLYALPDLSTTLSNYTKKHYIKRKSEIYRLIQPAPG</sequence>
<organism evidence="1 2">
    <name type="scientific">Macroventuria anomochaeta</name>
    <dbReference type="NCBI Taxonomy" id="301207"/>
    <lineage>
        <taxon>Eukaryota</taxon>
        <taxon>Fungi</taxon>
        <taxon>Dikarya</taxon>
        <taxon>Ascomycota</taxon>
        <taxon>Pezizomycotina</taxon>
        <taxon>Dothideomycetes</taxon>
        <taxon>Pleosporomycetidae</taxon>
        <taxon>Pleosporales</taxon>
        <taxon>Pleosporineae</taxon>
        <taxon>Didymellaceae</taxon>
        <taxon>Macroventuria</taxon>
    </lineage>
</organism>
<dbReference type="EMBL" id="MU006726">
    <property type="protein sequence ID" value="KAF2625252.1"/>
    <property type="molecule type" value="Genomic_DNA"/>
</dbReference>